<evidence type="ECO:0000259" key="7">
    <source>
        <dbReference type="Pfam" id="PF17827"/>
    </source>
</evidence>
<keyword evidence="1 5" id="KW-0489">Methyltransferase</keyword>
<reference evidence="8" key="1">
    <citation type="submission" date="2018-01" db="EMBL/GenBank/DDBJ databases">
        <authorList>
            <person name="Regsiter A."/>
            <person name="William W."/>
        </authorList>
    </citation>
    <scope>NUCLEOTIDE SEQUENCE</scope>
    <source>
        <strain evidence="8">TRIP AH-1</strain>
    </source>
</reference>
<keyword evidence="3 5" id="KW-0949">S-adenosyl-L-methionine</keyword>
<protein>
    <recommendedName>
        <fullName evidence="5">Release factor glutamine methyltransferase</fullName>
        <shortName evidence="5">RF MTase</shortName>
        <ecNumber evidence="5">2.1.1.297</ecNumber>
    </recommendedName>
    <alternativeName>
        <fullName evidence="5">N5-glutamine methyltransferase PrmC</fullName>
    </alternativeName>
    <alternativeName>
        <fullName evidence="5">Protein-(glutamine-N5) MTase PrmC</fullName>
    </alternativeName>
    <alternativeName>
        <fullName evidence="5">Protein-glutamine N-methyltransferase PrmC</fullName>
    </alternativeName>
</protein>
<evidence type="ECO:0000256" key="4">
    <source>
        <dbReference type="ARBA" id="ARBA00048391"/>
    </source>
</evidence>
<evidence type="ECO:0000256" key="1">
    <source>
        <dbReference type="ARBA" id="ARBA00022603"/>
    </source>
</evidence>
<gene>
    <name evidence="5 8" type="primary">prmC</name>
    <name evidence="8" type="ORF">PITCH_A2030024</name>
</gene>
<dbReference type="Pfam" id="PF17827">
    <property type="entry name" value="PrmC_N"/>
    <property type="match status" value="1"/>
</dbReference>
<name>A0A445MWM1_9BACT</name>
<feature type="binding site" evidence="5">
    <location>
        <begin position="197"/>
        <end position="200"/>
    </location>
    <ligand>
        <name>substrate</name>
    </ligand>
</feature>
<feature type="domain" description="Release factor glutamine methyltransferase N-terminal" evidence="7">
    <location>
        <begin position="10"/>
        <end position="80"/>
    </location>
</feature>
<dbReference type="InterPro" id="IPR019874">
    <property type="entry name" value="RF_methyltr_PrmC"/>
</dbReference>
<feature type="domain" description="Methyltransferase small" evidence="6">
    <location>
        <begin position="116"/>
        <end position="205"/>
    </location>
</feature>
<organism evidence="8">
    <name type="scientific">uncultured Desulfobacterium sp</name>
    <dbReference type="NCBI Taxonomy" id="201089"/>
    <lineage>
        <taxon>Bacteria</taxon>
        <taxon>Pseudomonadati</taxon>
        <taxon>Thermodesulfobacteriota</taxon>
        <taxon>Desulfobacteria</taxon>
        <taxon>Desulfobacterales</taxon>
        <taxon>Desulfobacteriaceae</taxon>
        <taxon>Desulfobacterium</taxon>
        <taxon>environmental samples</taxon>
    </lineage>
</organism>
<dbReference type="NCBIfam" id="TIGR03534">
    <property type="entry name" value="RF_mod_PrmC"/>
    <property type="match status" value="1"/>
</dbReference>
<dbReference type="EMBL" id="OJIN01000117">
    <property type="protein sequence ID" value="SPD73880.1"/>
    <property type="molecule type" value="Genomic_DNA"/>
</dbReference>
<dbReference type="GO" id="GO:0032259">
    <property type="term" value="P:methylation"/>
    <property type="evidence" value="ECO:0007669"/>
    <property type="project" value="UniProtKB-KW"/>
</dbReference>
<sequence>MQDNPWTIRELLKVTTDYLQKKQLDVCRLTAEILLAHCLNITRMDLYLDLDRPLNDSEVSAYREAIRRRISREPLEYITGTQEFWSLSFYVDKRVLIPRPESELLVEQTVELLKKATLSDNPRILDLGTGSGALAVAMAKEIPKARIWASDISEGAIEVARMNAQRNGVSDRIDFRYGDLLQPFAHQDIAFDLIVSNPPYVSSEEYDDLPPEVRDHEPRLALDGHQDGLFYISRIIEQCPNFLRPGGWLLLEMAPGQTEKALELIESKMAYSESARIMDYSRHYRVVRAMKIAD</sequence>
<dbReference type="Gene3D" id="1.10.8.10">
    <property type="entry name" value="DNA helicase RuvA subunit, C-terminal domain"/>
    <property type="match status" value="1"/>
</dbReference>
<dbReference type="GO" id="GO:0102559">
    <property type="term" value="F:peptide chain release factor N(5)-glutamine methyltransferase activity"/>
    <property type="evidence" value="ECO:0007669"/>
    <property type="project" value="UniProtKB-EC"/>
</dbReference>
<dbReference type="CDD" id="cd02440">
    <property type="entry name" value="AdoMet_MTases"/>
    <property type="match status" value="1"/>
</dbReference>
<dbReference type="SUPFAM" id="SSF53335">
    <property type="entry name" value="S-adenosyl-L-methionine-dependent methyltransferases"/>
    <property type="match status" value="1"/>
</dbReference>
<dbReference type="InterPro" id="IPR004556">
    <property type="entry name" value="HemK-like"/>
</dbReference>
<dbReference type="PANTHER" id="PTHR18895">
    <property type="entry name" value="HEMK METHYLTRANSFERASE"/>
    <property type="match status" value="1"/>
</dbReference>
<keyword evidence="2 5" id="KW-0808">Transferase</keyword>
<dbReference type="AlphaFoldDB" id="A0A445MWM1"/>
<evidence type="ECO:0000256" key="5">
    <source>
        <dbReference type="HAMAP-Rule" id="MF_02126"/>
    </source>
</evidence>
<dbReference type="InterPro" id="IPR007848">
    <property type="entry name" value="Small_mtfrase_dom"/>
</dbReference>
<dbReference type="PROSITE" id="PS00092">
    <property type="entry name" value="N6_MTASE"/>
    <property type="match status" value="1"/>
</dbReference>
<dbReference type="EC" id="2.1.1.297" evidence="5"/>
<comment type="caution">
    <text evidence="5">Lacks conserved residue(s) required for the propagation of feature annotation.</text>
</comment>
<dbReference type="PANTHER" id="PTHR18895:SF74">
    <property type="entry name" value="MTRF1L RELEASE FACTOR GLUTAMINE METHYLTRANSFERASE"/>
    <property type="match status" value="1"/>
</dbReference>
<dbReference type="GO" id="GO:0003676">
    <property type="term" value="F:nucleic acid binding"/>
    <property type="evidence" value="ECO:0007669"/>
    <property type="project" value="InterPro"/>
</dbReference>
<comment type="similarity">
    <text evidence="5">Belongs to the protein N5-glutamine methyltransferase family. PrmC subfamily.</text>
</comment>
<evidence type="ECO:0000256" key="2">
    <source>
        <dbReference type="ARBA" id="ARBA00022679"/>
    </source>
</evidence>
<feature type="binding site" evidence="5">
    <location>
        <position position="197"/>
    </location>
    <ligand>
        <name>S-adenosyl-L-methionine</name>
        <dbReference type="ChEBI" id="CHEBI:59789"/>
    </ligand>
</feature>
<feature type="binding site" evidence="5">
    <location>
        <position position="151"/>
    </location>
    <ligand>
        <name>S-adenosyl-L-methionine</name>
        <dbReference type="ChEBI" id="CHEBI:59789"/>
    </ligand>
</feature>
<accession>A0A445MWM1</accession>
<dbReference type="InterPro" id="IPR050320">
    <property type="entry name" value="N5-glutamine_MTase"/>
</dbReference>
<dbReference type="Pfam" id="PF05175">
    <property type="entry name" value="MTS"/>
    <property type="match status" value="1"/>
</dbReference>
<proteinExistence type="inferred from homology"/>
<evidence type="ECO:0000313" key="8">
    <source>
        <dbReference type="EMBL" id="SPD73880.1"/>
    </source>
</evidence>
<dbReference type="InterPro" id="IPR040758">
    <property type="entry name" value="PrmC_N"/>
</dbReference>
<dbReference type="InterPro" id="IPR029063">
    <property type="entry name" value="SAM-dependent_MTases_sf"/>
</dbReference>
<dbReference type="HAMAP" id="MF_02126">
    <property type="entry name" value="RF_methyltr_PrmC"/>
    <property type="match status" value="1"/>
</dbReference>
<evidence type="ECO:0000256" key="3">
    <source>
        <dbReference type="ARBA" id="ARBA00022691"/>
    </source>
</evidence>
<dbReference type="NCBIfam" id="TIGR00536">
    <property type="entry name" value="hemK_fam"/>
    <property type="match status" value="1"/>
</dbReference>
<dbReference type="Gene3D" id="3.40.50.150">
    <property type="entry name" value="Vaccinia Virus protein VP39"/>
    <property type="match status" value="1"/>
</dbReference>
<feature type="binding site" evidence="5">
    <location>
        <begin position="128"/>
        <end position="132"/>
    </location>
    <ligand>
        <name>S-adenosyl-L-methionine</name>
        <dbReference type="ChEBI" id="CHEBI:59789"/>
    </ligand>
</feature>
<comment type="function">
    <text evidence="5">Methylates the class 1 translation termination release factors RF1/PrfA and RF2/PrfB on the glutamine residue of the universally conserved GGQ motif.</text>
</comment>
<comment type="catalytic activity">
    <reaction evidence="4 5">
        <text>L-glutaminyl-[peptide chain release factor] + S-adenosyl-L-methionine = N(5)-methyl-L-glutaminyl-[peptide chain release factor] + S-adenosyl-L-homocysteine + H(+)</text>
        <dbReference type="Rhea" id="RHEA:42896"/>
        <dbReference type="Rhea" id="RHEA-COMP:10271"/>
        <dbReference type="Rhea" id="RHEA-COMP:10272"/>
        <dbReference type="ChEBI" id="CHEBI:15378"/>
        <dbReference type="ChEBI" id="CHEBI:30011"/>
        <dbReference type="ChEBI" id="CHEBI:57856"/>
        <dbReference type="ChEBI" id="CHEBI:59789"/>
        <dbReference type="ChEBI" id="CHEBI:61891"/>
        <dbReference type="EC" id="2.1.1.297"/>
    </reaction>
</comment>
<dbReference type="InterPro" id="IPR002052">
    <property type="entry name" value="DNA_methylase_N6_adenine_CS"/>
</dbReference>
<evidence type="ECO:0000259" key="6">
    <source>
        <dbReference type="Pfam" id="PF05175"/>
    </source>
</evidence>